<evidence type="ECO:0000256" key="3">
    <source>
        <dbReference type="PROSITE-ProRule" id="PRU00176"/>
    </source>
</evidence>
<evidence type="ECO:0000256" key="1">
    <source>
        <dbReference type="ARBA" id="ARBA00022737"/>
    </source>
</evidence>
<keyword evidence="1" id="KW-0677">Repeat</keyword>
<keyword evidence="2 3" id="KW-0694">RNA-binding</keyword>
<accession>A0A915MEX9</accession>
<dbReference type="InterPro" id="IPR050666">
    <property type="entry name" value="ESRP"/>
</dbReference>
<organism evidence="6 7">
    <name type="scientific">Meloidogyne javanica</name>
    <name type="common">Root-knot nematode worm</name>
    <dbReference type="NCBI Taxonomy" id="6303"/>
    <lineage>
        <taxon>Eukaryota</taxon>
        <taxon>Metazoa</taxon>
        <taxon>Ecdysozoa</taxon>
        <taxon>Nematoda</taxon>
        <taxon>Chromadorea</taxon>
        <taxon>Rhabditida</taxon>
        <taxon>Tylenchina</taxon>
        <taxon>Tylenchomorpha</taxon>
        <taxon>Tylenchoidea</taxon>
        <taxon>Meloidogynidae</taxon>
        <taxon>Meloidogyninae</taxon>
        <taxon>Meloidogyne</taxon>
        <taxon>Meloidogyne incognita group</taxon>
    </lineage>
</organism>
<dbReference type="Gene3D" id="3.30.70.330">
    <property type="match status" value="2"/>
</dbReference>
<dbReference type="Pfam" id="PF00076">
    <property type="entry name" value="RRM_1"/>
    <property type="match status" value="1"/>
</dbReference>
<evidence type="ECO:0000256" key="2">
    <source>
        <dbReference type="ARBA" id="ARBA00022884"/>
    </source>
</evidence>
<protein>
    <submittedName>
        <fullName evidence="7">RRM domain-containing protein</fullName>
    </submittedName>
</protein>
<evidence type="ECO:0000313" key="6">
    <source>
        <dbReference type="Proteomes" id="UP000887561"/>
    </source>
</evidence>
<evidence type="ECO:0000313" key="7">
    <source>
        <dbReference type="WBParaSite" id="scaffold35305_cov337.g22372"/>
    </source>
</evidence>
<proteinExistence type="predicted"/>
<sequence>MNGTTTEAADGTATSNGETSDELQKFSQKDAACYLRCRGLPYSASESDVRKFFEEIEQDSNIPAYAQQMLKQMSALLQLAGSIIGDQVMVADAIEEDRRQHSVVFSGITESKATTATEKATQDKQQIIKILNLCDVECLPVKVYRMGTTKEHGNRLVKVELPTRWHVRRLLGAKKKMADGIKVRESLNKNQLAERAHLISYCRDRYKSDPNCNCVIYGGHVMTRGLTETWLKKDESLNFLDLTIMEKYNTIVSNREKKGGGCALIIGSRYIEVFQVSDIEMEQLMKRLLMKRTMATKGFVRVRGLPYTCTKDQVQQFFQGLTVEEVVFGKEPGLEGRPTGEGFVKFGASEEAERALQLNGQHMGT</sequence>
<dbReference type="PANTHER" id="PTHR13976">
    <property type="entry name" value="HETEROGENEOUS NUCLEAR RIBONUCLEOPROTEIN-RELATED"/>
    <property type="match status" value="1"/>
</dbReference>
<evidence type="ECO:0000259" key="5">
    <source>
        <dbReference type="PROSITE" id="PS50102"/>
    </source>
</evidence>
<name>A0A915MEX9_MELJA</name>
<feature type="domain" description="RRM" evidence="5">
    <location>
        <begin position="298"/>
        <end position="365"/>
    </location>
</feature>
<dbReference type="AlphaFoldDB" id="A0A915MEX9"/>
<keyword evidence="6" id="KW-1185">Reference proteome</keyword>
<reference evidence="7" key="1">
    <citation type="submission" date="2022-11" db="UniProtKB">
        <authorList>
            <consortium name="WormBaseParasite"/>
        </authorList>
    </citation>
    <scope>IDENTIFICATION</scope>
</reference>
<dbReference type="InterPro" id="IPR000504">
    <property type="entry name" value="RRM_dom"/>
</dbReference>
<dbReference type="SUPFAM" id="SSF54928">
    <property type="entry name" value="RNA-binding domain, RBD"/>
    <property type="match status" value="1"/>
</dbReference>
<dbReference type="GO" id="GO:0003723">
    <property type="term" value="F:RNA binding"/>
    <property type="evidence" value="ECO:0007669"/>
    <property type="project" value="UniProtKB-UniRule"/>
</dbReference>
<feature type="compositionally biased region" description="Low complexity" evidence="4">
    <location>
        <begin position="1"/>
        <end position="14"/>
    </location>
</feature>
<evidence type="ECO:0000256" key="4">
    <source>
        <dbReference type="SAM" id="MobiDB-lite"/>
    </source>
</evidence>
<dbReference type="InterPro" id="IPR012677">
    <property type="entry name" value="Nucleotide-bd_a/b_plait_sf"/>
</dbReference>
<dbReference type="CDD" id="cd12254">
    <property type="entry name" value="RRM_hnRNPH_ESRPs_RBM12_like"/>
    <property type="match status" value="1"/>
</dbReference>
<dbReference type="InterPro" id="IPR035979">
    <property type="entry name" value="RBD_domain_sf"/>
</dbReference>
<dbReference type="WBParaSite" id="scaffold35305_cov337.g22372">
    <property type="protein sequence ID" value="scaffold35305_cov337.g22372"/>
    <property type="gene ID" value="scaffold35305_cov337.g22372"/>
</dbReference>
<feature type="region of interest" description="Disordered" evidence="4">
    <location>
        <begin position="1"/>
        <end position="23"/>
    </location>
</feature>
<dbReference type="Proteomes" id="UP000887561">
    <property type="component" value="Unplaced"/>
</dbReference>
<dbReference type="PROSITE" id="PS50102">
    <property type="entry name" value="RRM"/>
    <property type="match status" value="1"/>
</dbReference>